<feature type="compositionally biased region" description="Polar residues" evidence="2">
    <location>
        <begin position="77"/>
        <end position="87"/>
    </location>
</feature>
<dbReference type="PANTHER" id="PTHR37984">
    <property type="entry name" value="PROTEIN CBG26694"/>
    <property type="match status" value="1"/>
</dbReference>
<dbReference type="AlphaFoldDB" id="A0A0N4WNZ3"/>
<organism evidence="6">
    <name type="scientific">Haemonchus placei</name>
    <name type="common">Barber's pole worm</name>
    <dbReference type="NCBI Taxonomy" id="6290"/>
    <lineage>
        <taxon>Eukaryota</taxon>
        <taxon>Metazoa</taxon>
        <taxon>Ecdysozoa</taxon>
        <taxon>Nematoda</taxon>
        <taxon>Chromadorea</taxon>
        <taxon>Rhabditida</taxon>
        <taxon>Rhabditina</taxon>
        <taxon>Rhabditomorpha</taxon>
        <taxon>Strongyloidea</taxon>
        <taxon>Trichostrongylidae</taxon>
        <taxon>Haemonchus</taxon>
    </lineage>
</organism>
<feature type="domain" description="Reverse transcriptase/retrotransposon-derived protein RNase H-like" evidence="3">
    <location>
        <begin position="23"/>
        <end position="95"/>
    </location>
</feature>
<dbReference type="InterPro" id="IPR043128">
    <property type="entry name" value="Rev_trsase/Diguanyl_cyclase"/>
</dbReference>
<dbReference type="OrthoDB" id="5864996at2759"/>
<protein>
    <submittedName>
        <fullName evidence="6">RT_RNaseH_2 domain-containing protein</fullName>
    </submittedName>
</protein>
<name>A0A0N4WNZ3_HAEPC</name>
<dbReference type="InterPro" id="IPR041577">
    <property type="entry name" value="RT_RNaseH_2"/>
</dbReference>
<dbReference type="WBParaSite" id="HPLM_0001304101-mRNA-1">
    <property type="protein sequence ID" value="HPLM_0001304101-mRNA-1"/>
    <property type="gene ID" value="HPLM_0001304101"/>
</dbReference>
<accession>A0A0N4WNZ3</accession>
<dbReference type="Pfam" id="PF17919">
    <property type="entry name" value="RT_RNaseH_2"/>
    <property type="match status" value="1"/>
</dbReference>
<evidence type="ECO:0000313" key="5">
    <source>
        <dbReference type="Proteomes" id="UP000268014"/>
    </source>
</evidence>
<dbReference type="OMA" id="FICHTQN"/>
<evidence type="ECO:0000313" key="6">
    <source>
        <dbReference type="WBParaSite" id="HPLM_0001304101-mRNA-1"/>
    </source>
</evidence>
<gene>
    <name evidence="4" type="ORF">HPLM_LOCUS13033</name>
</gene>
<keyword evidence="1" id="KW-0511">Multifunctional enzyme</keyword>
<sequence>MPSMISLRGPLDALLEKDVKWKWTSMQQDAFENLKSALSSDLNIAHYDPKKKIVITADAWEYGIVCVISHRYANGTEKPTANASRSLSDAERNYS</sequence>
<dbReference type="SUPFAM" id="SSF56672">
    <property type="entry name" value="DNA/RNA polymerases"/>
    <property type="match status" value="1"/>
</dbReference>
<dbReference type="STRING" id="6290.A0A0N4WNZ3"/>
<dbReference type="Proteomes" id="UP000268014">
    <property type="component" value="Unassembled WGS sequence"/>
</dbReference>
<dbReference type="PANTHER" id="PTHR37984:SF5">
    <property type="entry name" value="PROTEIN NYNRIN-LIKE"/>
    <property type="match status" value="1"/>
</dbReference>
<evidence type="ECO:0000256" key="2">
    <source>
        <dbReference type="SAM" id="MobiDB-lite"/>
    </source>
</evidence>
<dbReference type="InterPro" id="IPR050951">
    <property type="entry name" value="Retrovirus_Pol_polyprotein"/>
</dbReference>
<proteinExistence type="predicted"/>
<evidence type="ECO:0000313" key="4">
    <source>
        <dbReference type="EMBL" id="VDO47611.1"/>
    </source>
</evidence>
<reference evidence="6" key="1">
    <citation type="submission" date="2017-02" db="UniProtKB">
        <authorList>
            <consortium name="WormBaseParasite"/>
        </authorList>
    </citation>
    <scope>IDENTIFICATION</scope>
</reference>
<dbReference type="GO" id="GO:0003824">
    <property type="term" value="F:catalytic activity"/>
    <property type="evidence" value="ECO:0007669"/>
    <property type="project" value="UniProtKB-KW"/>
</dbReference>
<keyword evidence="5" id="KW-1185">Reference proteome</keyword>
<dbReference type="EMBL" id="UZAF01018059">
    <property type="protein sequence ID" value="VDO47611.1"/>
    <property type="molecule type" value="Genomic_DNA"/>
</dbReference>
<dbReference type="Gene3D" id="3.30.70.270">
    <property type="match status" value="1"/>
</dbReference>
<dbReference type="InterPro" id="IPR043502">
    <property type="entry name" value="DNA/RNA_pol_sf"/>
</dbReference>
<feature type="region of interest" description="Disordered" evidence="2">
    <location>
        <begin position="76"/>
        <end position="95"/>
    </location>
</feature>
<evidence type="ECO:0000259" key="3">
    <source>
        <dbReference type="Pfam" id="PF17919"/>
    </source>
</evidence>
<reference evidence="4 5" key="2">
    <citation type="submission" date="2018-11" db="EMBL/GenBank/DDBJ databases">
        <authorList>
            <consortium name="Pathogen Informatics"/>
        </authorList>
    </citation>
    <scope>NUCLEOTIDE SEQUENCE [LARGE SCALE GENOMIC DNA]</scope>
    <source>
        <strain evidence="4 5">MHpl1</strain>
    </source>
</reference>
<evidence type="ECO:0000256" key="1">
    <source>
        <dbReference type="ARBA" id="ARBA00023268"/>
    </source>
</evidence>